<comment type="caution">
    <text evidence="1">The sequence shown here is derived from an EMBL/GenBank/DDBJ whole genome shotgun (WGS) entry which is preliminary data.</text>
</comment>
<dbReference type="EMBL" id="BAABFA010000008">
    <property type="protein sequence ID" value="GAA4463638.1"/>
    <property type="molecule type" value="Genomic_DNA"/>
</dbReference>
<gene>
    <name evidence="1" type="ORF">GCM10023093_12590</name>
</gene>
<name>A0ABP8NDU8_9BACT</name>
<protein>
    <submittedName>
        <fullName evidence="1">Uncharacterized protein</fullName>
    </submittedName>
</protein>
<accession>A0ABP8NDU8</accession>
<keyword evidence="2" id="KW-1185">Reference proteome</keyword>
<reference evidence="2" key="1">
    <citation type="journal article" date="2019" name="Int. J. Syst. Evol. Microbiol.">
        <title>The Global Catalogue of Microorganisms (GCM) 10K type strain sequencing project: providing services to taxonomists for standard genome sequencing and annotation.</title>
        <authorList>
            <consortium name="The Broad Institute Genomics Platform"/>
            <consortium name="The Broad Institute Genome Sequencing Center for Infectious Disease"/>
            <person name="Wu L."/>
            <person name="Ma J."/>
        </authorList>
    </citation>
    <scope>NUCLEOTIDE SEQUENCE [LARGE SCALE GENOMIC DNA]</scope>
    <source>
        <strain evidence="2">JCM 32105</strain>
    </source>
</reference>
<proteinExistence type="predicted"/>
<sequence length="84" mass="9537">MLTAIVLLSSCDKEARKTLTPQQVQQRIDSITAGRVYEAELRARKELEHRMKIEIKVKLDSIARARELRAQAAQPSPADTMHQP</sequence>
<organism evidence="1 2">
    <name type="scientific">Nemorincola caseinilytica</name>
    <dbReference type="NCBI Taxonomy" id="2054315"/>
    <lineage>
        <taxon>Bacteria</taxon>
        <taxon>Pseudomonadati</taxon>
        <taxon>Bacteroidota</taxon>
        <taxon>Chitinophagia</taxon>
        <taxon>Chitinophagales</taxon>
        <taxon>Chitinophagaceae</taxon>
        <taxon>Nemorincola</taxon>
    </lineage>
</organism>
<evidence type="ECO:0000313" key="1">
    <source>
        <dbReference type="EMBL" id="GAA4463638.1"/>
    </source>
</evidence>
<evidence type="ECO:0000313" key="2">
    <source>
        <dbReference type="Proteomes" id="UP001500067"/>
    </source>
</evidence>
<dbReference type="Proteomes" id="UP001500067">
    <property type="component" value="Unassembled WGS sequence"/>
</dbReference>